<organism evidence="2 3">
    <name type="scientific">Sclerotinia borealis (strain F-4128)</name>
    <dbReference type="NCBI Taxonomy" id="1432307"/>
    <lineage>
        <taxon>Eukaryota</taxon>
        <taxon>Fungi</taxon>
        <taxon>Dikarya</taxon>
        <taxon>Ascomycota</taxon>
        <taxon>Pezizomycotina</taxon>
        <taxon>Leotiomycetes</taxon>
        <taxon>Helotiales</taxon>
        <taxon>Sclerotiniaceae</taxon>
        <taxon>Sclerotinia</taxon>
    </lineage>
</organism>
<sequence length="293" mass="33972">MTLHHSGECCWILRPEDRVPRSGRWYALSHTYAEVEEVIIGELRNPGMSARLNEIMGFWKRHLLSDLKKQTEKCDGEEIVTLYHRIFSDMFFSGALAQSRCEVRWKDNFQRIRGYTKDMRQRESGDESGEEIDECEEDLDDNEEGEIFLIADDEGASQPNMSKLGMALSACMRDEIKAVIEIWRRPDITNRQERLRSYLETLLHEMIHAFLNIYTCLCSKCSHDIPKTVGHTGHGLPWHKIANSIESFVRSKLDLKLDLERRASLAMEIQASGLEMRDQIAIYLMEDLNLGPF</sequence>
<feature type="region of interest" description="Disordered" evidence="1">
    <location>
        <begin position="118"/>
        <end position="137"/>
    </location>
</feature>
<dbReference type="EMBL" id="AYSA01000208">
    <property type="protein sequence ID" value="ESZ95116.1"/>
    <property type="molecule type" value="Genomic_DNA"/>
</dbReference>
<feature type="compositionally biased region" description="Acidic residues" evidence="1">
    <location>
        <begin position="126"/>
        <end position="137"/>
    </location>
</feature>
<protein>
    <submittedName>
        <fullName evidence="2">Uncharacterized protein</fullName>
    </submittedName>
</protein>
<comment type="caution">
    <text evidence="2">The sequence shown here is derived from an EMBL/GenBank/DDBJ whole genome shotgun (WGS) entry which is preliminary data.</text>
</comment>
<reference evidence="2 3" key="1">
    <citation type="journal article" date="2014" name="Genome Announc.">
        <title>Draft genome sequence of Sclerotinia borealis, a psychrophilic plant pathogenic fungus.</title>
        <authorList>
            <person name="Mardanov A.V."/>
            <person name="Beletsky A.V."/>
            <person name="Kadnikov V.V."/>
            <person name="Ignatov A.N."/>
            <person name="Ravin N.V."/>
        </authorList>
    </citation>
    <scope>NUCLEOTIDE SEQUENCE [LARGE SCALE GENOMIC DNA]</scope>
    <source>
        <strain evidence="3">F-4157</strain>
    </source>
</reference>
<gene>
    <name evidence="2" type="ORF">SBOR_4483</name>
</gene>
<proteinExistence type="predicted"/>
<evidence type="ECO:0000313" key="2">
    <source>
        <dbReference type="EMBL" id="ESZ95116.1"/>
    </source>
</evidence>
<dbReference type="Proteomes" id="UP000019487">
    <property type="component" value="Unassembled WGS sequence"/>
</dbReference>
<dbReference type="AlphaFoldDB" id="W9CGX2"/>
<evidence type="ECO:0000313" key="3">
    <source>
        <dbReference type="Proteomes" id="UP000019487"/>
    </source>
</evidence>
<dbReference type="OrthoDB" id="5236983at2759"/>
<accession>W9CGX2</accession>
<dbReference type="STRING" id="1432307.W9CGX2"/>
<keyword evidence="3" id="KW-1185">Reference proteome</keyword>
<dbReference type="HOGENOM" id="CLU_950460_0_0_1"/>
<evidence type="ECO:0000256" key="1">
    <source>
        <dbReference type="SAM" id="MobiDB-lite"/>
    </source>
</evidence>
<name>W9CGX2_SCLBF</name>